<reference evidence="12" key="1">
    <citation type="submission" date="2025-08" db="UniProtKB">
        <authorList>
            <consortium name="RefSeq"/>
        </authorList>
    </citation>
    <scope>IDENTIFICATION</scope>
</reference>
<dbReference type="FunFam" id="3.30.40.10:FF:000852">
    <property type="entry name" value="Histone-lysine N-methyltransferase 2C"/>
    <property type="match status" value="1"/>
</dbReference>
<comment type="subcellular location">
    <subcellularLocation>
        <location evidence="1">Nucleus</location>
    </subcellularLocation>
</comment>
<dbReference type="GO" id="GO:0003713">
    <property type="term" value="F:transcription coactivator activity"/>
    <property type="evidence" value="ECO:0007669"/>
    <property type="project" value="TreeGrafter"/>
</dbReference>
<evidence type="ECO:0000256" key="8">
    <source>
        <dbReference type="ARBA" id="ARBA00023242"/>
    </source>
</evidence>
<feature type="domain" description="PHD-type" evidence="10">
    <location>
        <begin position="30"/>
        <end position="83"/>
    </location>
</feature>
<keyword evidence="11" id="KW-1185">Reference proteome</keyword>
<dbReference type="GO" id="GO:0042800">
    <property type="term" value="F:histone H3K4 methyltransferase activity"/>
    <property type="evidence" value="ECO:0007669"/>
    <property type="project" value="TreeGrafter"/>
</dbReference>
<accession>A0A9Y4KNT2</accession>
<dbReference type="AlphaFoldDB" id="A0A9Y4KNT2"/>
<dbReference type="GeneID" id="103367564"/>
<dbReference type="Pfam" id="PF00628">
    <property type="entry name" value="PHD"/>
    <property type="match status" value="1"/>
</dbReference>
<evidence type="ECO:0000313" key="12">
    <source>
        <dbReference type="RefSeq" id="XP_008293866.1"/>
    </source>
</evidence>
<keyword evidence="2" id="KW-0479">Metal-binding</keyword>
<organism evidence="11 12">
    <name type="scientific">Stegastes partitus</name>
    <name type="common">bicolor damselfish</name>
    <dbReference type="NCBI Taxonomy" id="144197"/>
    <lineage>
        <taxon>Eukaryota</taxon>
        <taxon>Metazoa</taxon>
        <taxon>Chordata</taxon>
        <taxon>Craniata</taxon>
        <taxon>Vertebrata</taxon>
        <taxon>Euteleostomi</taxon>
        <taxon>Actinopterygii</taxon>
        <taxon>Neopterygii</taxon>
        <taxon>Teleostei</taxon>
        <taxon>Neoteleostei</taxon>
        <taxon>Acanthomorphata</taxon>
        <taxon>Ovalentaria</taxon>
        <taxon>Pomacentridae</taxon>
        <taxon>Stegastes</taxon>
    </lineage>
</organism>
<dbReference type="InterPro" id="IPR019787">
    <property type="entry name" value="Znf_PHD-finger"/>
</dbReference>
<evidence type="ECO:0000256" key="2">
    <source>
        <dbReference type="ARBA" id="ARBA00022723"/>
    </source>
</evidence>
<gene>
    <name evidence="12" type="primary">LOC103367564</name>
</gene>
<dbReference type="PANTHER" id="PTHR45888:SF1">
    <property type="entry name" value="HISTONE-LYSINE N-METHYLTRANSFERASE 2C"/>
    <property type="match status" value="1"/>
</dbReference>
<keyword evidence="5" id="KW-0862">Zinc</keyword>
<proteinExistence type="predicted"/>
<evidence type="ECO:0000256" key="4">
    <source>
        <dbReference type="ARBA" id="ARBA00022771"/>
    </source>
</evidence>
<protein>
    <submittedName>
        <fullName evidence="12">Histone-lysine N-methyltransferase 2C-like</fullName>
    </submittedName>
</protein>
<dbReference type="SMART" id="SM00249">
    <property type="entry name" value="PHD"/>
    <property type="match status" value="1"/>
</dbReference>
<keyword evidence="4 9" id="KW-0863">Zinc-finger</keyword>
<dbReference type="RefSeq" id="XP_008293866.1">
    <property type="nucleotide sequence ID" value="XM_008295644.1"/>
</dbReference>
<dbReference type="GO" id="GO:0045944">
    <property type="term" value="P:positive regulation of transcription by RNA polymerase II"/>
    <property type="evidence" value="ECO:0007669"/>
    <property type="project" value="TreeGrafter"/>
</dbReference>
<keyword evidence="8" id="KW-0539">Nucleus</keyword>
<evidence type="ECO:0000256" key="1">
    <source>
        <dbReference type="ARBA" id="ARBA00004123"/>
    </source>
</evidence>
<keyword evidence="6" id="KW-0805">Transcription regulation</keyword>
<evidence type="ECO:0000259" key="10">
    <source>
        <dbReference type="PROSITE" id="PS50016"/>
    </source>
</evidence>
<dbReference type="GO" id="GO:0008270">
    <property type="term" value="F:zinc ion binding"/>
    <property type="evidence" value="ECO:0007669"/>
    <property type="project" value="UniProtKB-KW"/>
</dbReference>
<dbReference type="Proteomes" id="UP000694891">
    <property type="component" value="Unplaced"/>
</dbReference>
<evidence type="ECO:0000256" key="6">
    <source>
        <dbReference type="ARBA" id="ARBA00023015"/>
    </source>
</evidence>
<dbReference type="InterPro" id="IPR011011">
    <property type="entry name" value="Znf_FYVE_PHD"/>
</dbReference>
<evidence type="ECO:0000256" key="9">
    <source>
        <dbReference type="PROSITE-ProRule" id="PRU00146"/>
    </source>
</evidence>
<dbReference type="PROSITE" id="PS50016">
    <property type="entry name" value="ZF_PHD_2"/>
    <property type="match status" value="1"/>
</dbReference>
<evidence type="ECO:0000256" key="5">
    <source>
        <dbReference type="ARBA" id="ARBA00022833"/>
    </source>
</evidence>
<keyword evidence="3" id="KW-0677">Repeat</keyword>
<dbReference type="InterPro" id="IPR013083">
    <property type="entry name" value="Znf_RING/FYVE/PHD"/>
</dbReference>
<keyword evidence="7" id="KW-0804">Transcription</keyword>
<dbReference type="GO" id="GO:0044666">
    <property type="term" value="C:MLL3/4 complex"/>
    <property type="evidence" value="ECO:0007669"/>
    <property type="project" value="TreeGrafter"/>
</dbReference>
<dbReference type="SUPFAM" id="SSF57903">
    <property type="entry name" value="FYVE/PHD zinc finger"/>
    <property type="match status" value="1"/>
</dbReference>
<dbReference type="PANTHER" id="PTHR45888">
    <property type="entry name" value="HL01030P-RELATED"/>
    <property type="match status" value="1"/>
</dbReference>
<evidence type="ECO:0000256" key="3">
    <source>
        <dbReference type="ARBA" id="ARBA00022737"/>
    </source>
</evidence>
<dbReference type="InterPro" id="IPR001965">
    <property type="entry name" value="Znf_PHD"/>
</dbReference>
<name>A0A9Y4KNT2_9TELE</name>
<evidence type="ECO:0000256" key="7">
    <source>
        <dbReference type="ARBA" id="ARBA00023163"/>
    </source>
</evidence>
<dbReference type="Gene3D" id="3.30.40.10">
    <property type="entry name" value="Zinc/RING finger domain, C3HC4 (zinc finger)"/>
    <property type="match status" value="1"/>
</dbReference>
<sequence length="263" mass="29634">MCCCCGNCYHGGCLDPPLAPSPLCRPGWQCPQCRVCQSCRLRGDEGVLLVCERCDKSYHTHCLTPPLDPTPSTGWSCKNCRVCRRCGVRSSGLWANHPFLCESCDPALPCPLCGHAPDLYTPQEYLTCICCYRYTHLSSKKVLHPLPQNSNKVLYHCTQNSNKILHHLSQRFNNRFQQQLIPVKRSSKKDLTNLTLIPQSSWDVPHHLTLILRNTRKATPHLTIVQESFNQALHSLILVLQNLKQVQGPPLLVLLSCTKALPM</sequence>
<evidence type="ECO:0000313" key="11">
    <source>
        <dbReference type="Proteomes" id="UP000694891"/>
    </source>
</evidence>